<feature type="transmembrane region" description="Helical" evidence="1">
    <location>
        <begin position="21"/>
        <end position="42"/>
    </location>
</feature>
<dbReference type="Pfam" id="PF10858">
    <property type="entry name" value="DUF2659"/>
    <property type="match status" value="1"/>
</dbReference>
<keyword evidence="1" id="KW-1133">Transmembrane helix</keyword>
<keyword evidence="3" id="KW-1185">Reference proteome</keyword>
<dbReference type="InterPro" id="IPR022588">
    <property type="entry name" value="DUF2659"/>
</dbReference>
<dbReference type="AlphaFoldDB" id="A0A5C0UHY6"/>
<proteinExistence type="predicted"/>
<keyword evidence="1" id="KW-0472">Membrane</keyword>
<protein>
    <recommendedName>
        <fullName evidence="4">Tetratricopeptide repeat protein</fullName>
    </recommendedName>
</protein>
<organism evidence="2 3">
    <name type="scientific">Candidatus Sneabacter namystus</name>
    <dbReference type="NCBI Taxonomy" id="2601646"/>
    <lineage>
        <taxon>Bacteria</taxon>
        <taxon>Pseudomonadati</taxon>
        <taxon>Pseudomonadota</taxon>
        <taxon>Alphaproteobacteria</taxon>
        <taxon>Rickettsiales</taxon>
        <taxon>Rickettsiaceae</taxon>
        <taxon>Rickettsieae</taxon>
        <taxon>Candidatus Sneabacter</taxon>
    </lineage>
</organism>
<reference evidence="2 3" key="1">
    <citation type="submission" date="2019-08" db="EMBL/GenBank/DDBJ databases">
        <title>Highly reduced genomes of protist endosymbionts show evolutionary convergence.</title>
        <authorList>
            <person name="George E."/>
            <person name="Husnik F."/>
            <person name="Tashyreva D."/>
            <person name="Prokopchuk G."/>
            <person name="Horak A."/>
            <person name="Kwong W.K."/>
            <person name="Lukes J."/>
            <person name="Keeling P.J."/>
        </authorList>
    </citation>
    <scope>NUCLEOTIDE SEQUENCE [LARGE SCALE GENOMIC DNA]</scope>
    <source>
        <strain evidence="2">1621</strain>
    </source>
</reference>
<evidence type="ECO:0000256" key="1">
    <source>
        <dbReference type="SAM" id="Phobius"/>
    </source>
</evidence>
<evidence type="ECO:0000313" key="3">
    <source>
        <dbReference type="Proteomes" id="UP000323844"/>
    </source>
</evidence>
<dbReference type="Proteomes" id="UP000323844">
    <property type="component" value="Chromosome"/>
</dbReference>
<dbReference type="RefSeq" id="WP_148952166.1">
    <property type="nucleotide sequence ID" value="NZ_CP043312.1"/>
</dbReference>
<gene>
    <name evidence="2" type="ORF">FZC37_02625</name>
</gene>
<name>A0A5C0UHY6_9RICK</name>
<accession>A0A5C0UHY6</accession>
<evidence type="ECO:0008006" key="4">
    <source>
        <dbReference type="Google" id="ProtNLM"/>
    </source>
</evidence>
<keyword evidence="1" id="KW-0812">Transmembrane</keyword>
<evidence type="ECO:0000313" key="2">
    <source>
        <dbReference type="EMBL" id="QEK39805.1"/>
    </source>
</evidence>
<sequence>MTKDILTELEDAKRHYRHVVWYRRFFVIAVFITCVAILFSLYCDRKNSVNKRYDVRAGELLINSLYHNIDISGEVLHGVRPSVDLVRLRQVKYFLDAGKKKTAMMHLENLADNACLREIRALSKTMWMGIALDMEQNDNIRKTFLLYSSSFKNERAVLYWRSKILLALFYTCNADKKTAKTVIDSIVLSHKAPSSIQQEAKAILLTIK</sequence>
<dbReference type="EMBL" id="CP043312">
    <property type="protein sequence ID" value="QEK39805.1"/>
    <property type="molecule type" value="Genomic_DNA"/>
</dbReference>
<dbReference type="KEGG" id="snay:FZC37_02625"/>